<name>A0A1W6UU61_VIBAL</name>
<accession>A0A1W6UU61</accession>
<sequence length="31" mass="3241">MSATAQLQFALKRPSGVAAAILLLSLKLIQS</sequence>
<dbReference type="AlphaFoldDB" id="A0A1W6UU61"/>
<protein>
    <submittedName>
        <fullName evidence="1">Uncharacterized protein</fullName>
    </submittedName>
</protein>
<evidence type="ECO:0000313" key="1">
    <source>
        <dbReference type="EMBL" id="ARP21473.1"/>
    </source>
</evidence>
<proteinExistence type="predicted"/>
<reference evidence="1" key="1">
    <citation type="submission" date="2016-10" db="EMBL/GenBank/DDBJ databases">
        <title>The High Quality Genome of Vibrio alginolyticus K01M1.</title>
        <authorList>
            <person name="Wendling C."/>
            <person name="Chibani C.M."/>
            <person name="Hertel R."/>
            <person name="Sproer C."/>
            <person name="Bunk B."/>
            <person name="Overmann J."/>
            <person name="Roth O."/>
            <person name="Liesegang H."/>
        </authorList>
    </citation>
    <scope>NUCLEOTIDE SEQUENCE</scope>
    <source>
        <strain evidence="1">K05K4</strain>
    </source>
</reference>
<dbReference type="EMBL" id="CP017903">
    <property type="protein sequence ID" value="ARP21473.1"/>
    <property type="molecule type" value="Genomic_DNA"/>
</dbReference>
<organism evidence="1">
    <name type="scientific">Vibrio alginolyticus</name>
    <dbReference type="NCBI Taxonomy" id="663"/>
    <lineage>
        <taxon>Bacteria</taxon>
        <taxon>Pseudomonadati</taxon>
        <taxon>Pseudomonadota</taxon>
        <taxon>Gammaproteobacteria</taxon>
        <taxon>Vibrionales</taxon>
        <taxon>Vibrionaceae</taxon>
        <taxon>Vibrio</taxon>
    </lineage>
</organism>
<gene>
    <name evidence="1" type="ORF">K05K4_47570</name>
</gene>